<dbReference type="OrthoDB" id="1120782at2"/>
<evidence type="ECO:0008006" key="3">
    <source>
        <dbReference type="Google" id="ProtNLM"/>
    </source>
</evidence>
<evidence type="ECO:0000313" key="2">
    <source>
        <dbReference type="Proteomes" id="UP000293562"/>
    </source>
</evidence>
<dbReference type="Proteomes" id="UP000293562">
    <property type="component" value="Unassembled WGS sequence"/>
</dbReference>
<reference evidence="1 2" key="1">
    <citation type="submission" date="2019-02" db="EMBL/GenBank/DDBJ databases">
        <title>Genomic Encyclopedia of Type Strains, Phase IV (KMG-IV): sequencing the most valuable type-strain genomes for metagenomic binning, comparative biology and taxonomic classification.</title>
        <authorList>
            <person name="Goeker M."/>
        </authorList>
    </citation>
    <scope>NUCLEOTIDE SEQUENCE [LARGE SCALE GENOMIC DNA]</scope>
    <source>
        <strain evidence="1 2">DSM 28825</strain>
    </source>
</reference>
<organism evidence="1 2">
    <name type="scientific">Ancylomarina subtilis</name>
    <dbReference type="NCBI Taxonomy" id="1639035"/>
    <lineage>
        <taxon>Bacteria</taxon>
        <taxon>Pseudomonadati</taxon>
        <taxon>Bacteroidota</taxon>
        <taxon>Bacteroidia</taxon>
        <taxon>Marinilabiliales</taxon>
        <taxon>Marinifilaceae</taxon>
        <taxon>Ancylomarina</taxon>
    </lineage>
</organism>
<evidence type="ECO:0000313" key="1">
    <source>
        <dbReference type="EMBL" id="RZT97068.1"/>
    </source>
</evidence>
<gene>
    <name evidence="1" type="ORF">EV201_1725</name>
</gene>
<proteinExistence type="predicted"/>
<comment type="caution">
    <text evidence="1">The sequence shown here is derived from an EMBL/GenBank/DDBJ whole genome shotgun (WGS) entry which is preliminary data.</text>
</comment>
<sequence>MIQNKDYILQLIEAAGKAVAKMIGFKEDGEYSQALETLNECYTEHFDSIHIESETNAIKLDLYGNLLKEEAEINLELGYTDVARNLFQKALETLNRAEIESKTFDLKRNDLIEEIRSALKK</sequence>
<dbReference type="EMBL" id="SHKN01000001">
    <property type="protein sequence ID" value="RZT97068.1"/>
    <property type="molecule type" value="Genomic_DNA"/>
</dbReference>
<protein>
    <recommendedName>
        <fullName evidence="3">Tetratricopeptide repeat protein</fullName>
    </recommendedName>
</protein>
<dbReference type="RefSeq" id="WP_130307126.1">
    <property type="nucleotide sequence ID" value="NZ_SHKN01000001.1"/>
</dbReference>
<keyword evidence="2" id="KW-1185">Reference proteome</keyword>
<name>A0A4Q7VLW6_9BACT</name>
<accession>A0A4Q7VLW6</accession>
<dbReference type="AlphaFoldDB" id="A0A4Q7VLW6"/>